<gene>
    <name evidence="1" type="ORF">HCCG_02180</name>
</gene>
<sequence>MKGNYSHTTLWNGSKFVDVENGMARNYYLTNIGTAKLELWELK</sequence>
<proteinExistence type="predicted"/>
<organism evidence="1 2">
    <name type="scientific">Helicobacter cinaedi CCUG 18818 = ATCC BAA-847</name>
    <dbReference type="NCBI Taxonomy" id="537971"/>
    <lineage>
        <taxon>Bacteria</taxon>
        <taxon>Pseudomonadati</taxon>
        <taxon>Campylobacterota</taxon>
        <taxon>Epsilonproteobacteria</taxon>
        <taxon>Campylobacterales</taxon>
        <taxon>Helicobacteraceae</taxon>
        <taxon>Helicobacter</taxon>
    </lineage>
</organism>
<accession>A0ABN0BDJ5</accession>
<reference evidence="2" key="1">
    <citation type="journal article" date="2014" name="Genome Announc.">
        <title>Draft genome sequences of six enterohepatic helicobacter species isolated from humans and one from rhesus macaques.</title>
        <authorList>
            <person name="Shen Z."/>
            <person name="Sheh A."/>
            <person name="Young S.K."/>
            <person name="Abouelliel A."/>
            <person name="Ward D.V."/>
            <person name="Earl A.M."/>
            <person name="Fox J.G."/>
        </authorList>
    </citation>
    <scope>NUCLEOTIDE SEQUENCE [LARGE SCALE GENOMIC DNA]</scope>
    <source>
        <strain evidence="2">CCUG 18818</strain>
    </source>
</reference>
<dbReference type="EMBL" id="DS990395">
    <property type="protein sequence ID" value="EFR47631.1"/>
    <property type="molecule type" value="Genomic_DNA"/>
</dbReference>
<name>A0ABN0BDJ5_9HELI</name>
<evidence type="ECO:0000313" key="1">
    <source>
        <dbReference type="EMBL" id="EFR47631.1"/>
    </source>
</evidence>
<protein>
    <submittedName>
        <fullName evidence="1">Uncharacterized protein</fullName>
    </submittedName>
</protein>
<evidence type="ECO:0000313" key="2">
    <source>
        <dbReference type="Proteomes" id="UP000005755"/>
    </source>
</evidence>
<keyword evidence="2" id="KW-1185">Reference proteome</keyword>
<dbReference type="Proteomes" id="UP000005755">
    <property type="component" value="Unassembled WGS sequence"/>
</dbReference>